<dbReference type="Gene3D" id="1.10.357.10">
    <property type="entry name" value="Tetracycline Repressor, domain 2"/>
    <property type="match status" value="1"/>
</dbReference>
<evidence type="ECO:0000313" key="5">
    <source>
        <dbReference type="Proteomes" id="UP000322362"/>
    </source>
</evidence>
<protein>
    <submittedName>
        <fullName evidence="4">TetR/AcrR family transcriptional regulator</fullName>
    </submittedName>
</protein>
<comment type="caution">
    <text evidence="4">The sequence shown here is derived from an EMBL/GenBank/DDBJ whole genome shotgun (WGS) entry which is preliminary data.</text>
</comment>
<keyword evidence="5" id="KW-1185">Reference proteome</keyword>
<evidence type="ECO:0000256" key="2">
    <source>
        <dbReference type="PROSITE-ProRule" id="PRU00335"/>
    </source>
</evidence>
<name>A0A5D4HA04_9SPHI</name>
<dbReference type="PROSITE" id="PS50977">
    <property type="entry name" value="HTH_TETR_2"/>
    <property type="match status" value="1"/>
</dbReference>
<feature type="domain" description="HTH tetR-type" evidence="3">
    <location>
        <begin position="42"/>
        <end position="102"/>
    </location>
</feature>
<evidence type="ECO:0000313" key="4">
    <source>
        <dbReference type="EMBL" id="TYR37468.1"/>
    </source>
</evidence>
<accession>A0A5D4HA04</accession>
<evidence type="ECO:0000259" key="3">
    <source>
        <dbReference type="PROSITE" id="PS50977"/>
    </source>
</evidence>
<reference evidence="4 5" key="1">
    <citation type="submission" date="2019-08" db="EMBL/GenBank/DDBJ databases">
        <title>Phlebobacter frassis gen. nov. sp. nov., a new member of family Sphingobacteriaceae isolated from sand fly rearing media.</title>
        <authorList>
            <person name="Kakumanu M.L."/>
            <person name="Marayati B.F."/>
            <person name="Wada-Katsumata A."/>
            <person name="Wasserberg G."/>
            <person name="Schal C."/>
            <person name="Apperson C.S."/>
            <person name="Ponnusamy L."/>
        </authorList>
    </citation>
    <scope>NUCLEOTIDE SEQUENCE [LARGE SCALE GENOMIC DNA]</scope>
    <source>
        <strain evidence="4 5">SSI9</strain>
    </source>
</reference>
<feature type="DNA-binding region" description="H-T-H motif" evidence="2">
    <location>
        <begin position="65"/>
        <end position="84"/>
    </location>
</feature>
<dbReference type="GO" id="GO:0003677">
    <property type="term" value="F:DNA binding"/>
    <property type="evidence" value="ECO:0007669"/>
    <property type="project" value="UniProtKB-UniRule"/>
</dbReference>
<gene>
    <name evidence="4" type="ORF">FXV77_05540</name>
</gene>
<evidence type="ECO:0000256" key="1">
    <source>
        <dbReference type="ARBA" id="ARBA00023125"/>
    </source>
</evidence>
<dbReference type="AlphaFoldDB" id="A0A5D4HA04"/>
<sequence length="256" mass="29856">MVTILREQLTNQVKHRCFPFVGMFDCSNEWEFTMEELKAGNRKTKDRLIDAVRSIVRNDGYKALKPSKVAQVADVDKKLIYYYFKDIDGLIEAYHEREDRWIRFGKQIKDAVENSKITSTENILGFYLRKQFEQLSECLVHGKIMEYEMSENTYAVENLYDERENHLEELFFLLKHSIAVSESRYRAVFAILIGGINYLAMLSGSDGKKICGFDLSKEYDRAEISSALKYINSLLFDGEEQEEESVDQVDKKLKIS</sequence>
<organism evidence="4 5">
    <name type="scientific">Sphingobacterium phlebotomi</name>
    <dbReference type="NCBI Taxonomy" id="2605433"/>
    <lineage>
        <taxon>Bacteria</taxon>
        <taxon>Pseudomonadati</taxon>
        <taxon>Bacteroidota</taxon>
        <taxon>Sphingobacteriia</taxon>
        <taxon>Sphingobacteriales</taxon>
        <taxon>Sphingobacteriaceae</taxon>
        <taxon>Sphingobacterium</taxon>
    </lineage>
</organism>
<dbReference type="InterPro" id="IPR001647">
    <property type="entry name" value="HTH_TetR"/>
</dbReference>
<dbReference type="Pfam" id="PF00440">
    <property type="entry name" value="TetR_N"/>
    <property type="match status" value="1"/>
</dbReference>
<dbReference type="EMBL" id="VTAV01000002">
    <property type="protein sequence ID" value="TYR37468.1"/>
    <property type="molecule type" value="Genomic_DNA"/>
</dbReference>
<dbReference type="RefSeq" id="WP_148918209.1">
    <property type="nucleotide sequence ID" value="NZ_VTAV01000002.1"/>
</dbReference>
<dbReference type="SUPFAM" id="SSF46689">
    <property type="entry name" value="Homeodomain-like"/>
    <property type="match status" value="1"/>
</dbReference>
<keyword evidence="1 2" id="KW-0238">DNA-binding</keyword>
<proteinExistence type="predicted"/>
<dbReference type="InterPro" id="IPR009057">
    <property type="entry name" value="Homeodomain-like_sf"/>
</dbReference>
<dbReference type="Proteomes" id="UP000322362">
    <property type="component" value="Unassembled WGS sequence"/>
</dbReference>